<dbReference type="SUPFAM" id="SSF48452">
    <property type="entry name" value="TPR-like"/>
    <property type="match status" value="1"/>
</dbReference>
<dbReference type="InterPro" id="IPR019734">
    <property type="entry name" value="TPR_rpt"/>
</dbReference>
<evidence type="ECO:0008006" key="3">
    <source>
        <dbReference type="Google" id="ProtNLM"/>
    </source>
</evidence>
<reference evidence="1 2" key="1">
    <citation type="submission" date="2021-03" db="EMBL/GenBank/DDBJ databases">
        <title>Genomic Encyclopedia of Type Strains, Phase IV (KMG-IV): sequencing the most valuable type-strain genomes for metagenomic binning, comparative biology and taxonomic classification.</title>
        <authorList>
            <person name="Goeker M."/>
        </authorList>
    </citation>
    <scope>NUCLEOTIDE SEQUENCE [LARGE SCALE GENOMIC DNA]</scope>
    <source>
        <strain evidence="1 2">DSM 24004</strain>
    </source>
</reference>
<evidence type="ECO:0000313" key="2">
    <source>
        <dbReference type="Proteomes" id="UP001519342"/>
    </source>
</evidence>
<dbReference type="Gene3D" id="1.25.40.10">
    <property type="entry name" value="Tetratricopeptide repeat domain"/>
    <property type="match status" value="1"/>
</dbReference>
<protein>
    <recommendedName>
        <fullName evidence="3">Glycosyl transferase family 2</fullName>
    </recommendedName>
</protein>
<dbReference type="Proteomes" id="UP001519342">
    <property type="component" value="Unassembled WGS sequence"/>
</dbReference>
<dbReference type="PANTHER" id="PTHR43630">
    <property type="entry name" value="POLY-BETA-1,6-N-ACETYL-D-GLUCOSAMINE SYNTHASE"/>
    <property type="match status" value="1"/>
</dbReference>
<dbReference type="RefSeq" id="WP_209509994.1">
    <property type="nucleotide sequence ID" value="NZ_JAGGKS010000001.1"/>
</dbReference>
<gene>
    <name evidence="1" type="ORF">J2Z76_000062</name>
</gene>
<dbReference type="EMBL" id="JAGGKS010000001">
    <property type="protein sequence ID" value="MBP1924209.1"/>
    <property type="molecule type" value="Genomic_DNA"/>
</dbReference>
<dbReference type="InterPro" id="IPR011990">
    <property type="entry name" value="TPR-like_helical_dom_sf"/>
</dbReference>
<name>A0ABS4G954_9FIRM</name>
<dbReference type="InterPro" id="IPR029044">
    <property type="entry name" value="Nucleotide-diphossugar_trans"/>
</dbReference>
<keyword evidence="2" id="KW-1185">Reference proteome</keyword>
<proteinExistence type="predicted"/>
<dbReference type="SUPFAM" id="SSF53448">
    <property type="entry name" value="Nucleotide-diphospho-sugar transferases"/>
    <property type="match status" value="1"/>
</dbReference>
<organism evidence="1 2">
    <name type="scientific">Sedimentibacter acidaminivorans</name>
    <dbReference type="NCBI Taxonomy" id="913099"/>
    <lineage>
        <taxon>Bacteria</taxon>
        <taxon>Bacillati</taxon>
        <taxon>Bacillota</taxon>
        <taxon>Tissierellia</taxon>
        <taxon>Sedimentibacter</taxon>
    </lineage>
</organism>
<comment type="caution">
    <text evidence="1">The sequence shown here is derived from an EMBL/GenBank/DDBJ whole genome shotgun (WGS) entry which is preliminary data.</text>
</comment>
<dbReference type="Gene3D" id="3.90.550.10">
    <property type="entry name" value="Spore Coat Polysaccharide Biosynthesis Protein SpsA, Chain A"/>
    <property type="match status" value="1"/>
</dbReference>
<dbReference type="SMART" id="SM00028">
    <property type="entry name" value="TPR"/>
    <property type="match status" value="3"/>
</dbReference>
<evidence type="ECO:0000313" key="1">
    <source>
        <dbReference type="EMBL" id="MBP1924209.1"/>
    </source>
</evidence>
<accession>A0ABS4G954</accession>
<dbReference type="PANTHER" id="PTHR43630:SF2">
    <property type="entry name" value="GLYCOSYLTRANSFERASE"/>
    <property type="match status" value="1"/>
</dbReference>
<sequence length="364" mass="43108">MNKYKICVYAICKNEEKFVDKWMDSMSEADYIVVTDTGSSDMTVEKLRNRGATVYVDVVNPWRFDVARNISLEHVPVDVDICVCTDLDEVFEEGWRKKLEDAWIPKATMGRYLYNWSIKEDGTPDVQFNYFKIHTRNDYEWVYPVHECLKYIGTSNEIKIFLDGVVLNHFPDKTKTRGSYLALLELAVKETPDDDRVTYYLGREYMYKGMWEKSIEILKKHLYLKSATWKDERCASMRWIALSYYKLSNINEAYSWYYRAIAESPKMRDPYVEFARMAYYLSDWSTVFHMTQEALKIKEKSSTYVNMGYSWDYTPDDLCSISCYHLGMYDKSLFHAKEALSKDPDNDRLINNIHLIEEKIKDNI</sequence>